<name>A0A2W6A6H1_9BACT</name>
<dbReference type="AlphaFoldDB" id="A0A2W6A6H1"/>
<feature type="signal peptide" evidence="2">
    <location>
        <begin position="1"/>
        <end position="23"/>
    </location>
</feature>
<evidence type="ECO:0000256" key="2">
    <source>
        <dbReference type="SAM" id="SignalP"/>
    </source>
</evidence>
<evidence type="ECO:0000256" key="1">
    <source>
        <dbReference type="SAM" id="Phobius"/>
    </source>
</evidence>
<comment type="caution">
    <text evidence="3">The sequence shown here is derived from an EMBL/GenBank/DDBJ whole genome shotgun (WGS) entry which is preliminary data.</text>
</comment>
<sequence length="122" mass="12262">MTRRVVCAFICVAWALVIVPALAAASISAFSSPTSVAMTVVRSTLRSLAMAAIVLPAAMSVCSCVAWAGGGGGGGGGGVRSAVPGPLLVRSSDMLGLRVVVWLVAAVEHCDRAALQLRDPGL</sequence>
<dbReference type="Proteomes" id="UP000248724">
    <property type="component" value="Unassembled WGS sequence"/>
</dbReference>
<keyword evidence="1" id="KW-1133">Transmembrane helix</keyword>
<keyword evidence="1" id="KW-0472">Membrane</keyword>
<feature type="transmembrane region" description="Helical" evidence="1">
    <location>
        <begin position="47"/>
        <end position="70"/>
    </location>
</feature>
<evidence type="ECO:0000313" key="3">
    <source>
        <dbReference type="EMBL" id="PZR80948.1"/>
    </source>
</evidence>
<reference evidence="3 4" key="1">
    <citation type="journal article" date="2017" name="Nature">
        <title>Atmospheric trace gases support primary production in Antarctic desert surface soil.</title>
        <authorList>
            <person name="Ji M."/>
            <person name="Greening C."/>
            <person name="Vanwonterghem I."/>
            <person name="Carere C.R."/>
            <person name="Bay S.K."/>
            <person name="Steen J.A."/>
            <person name="Montgomery K."/>
            <person name="Lines T."/>
            <person name="Beardall J."/>
            <person name="van Dorst J."/>
            <person name="Snape I."/>
            <person name="Stott M.B."/>
            <person name="Hugenholtz P."/>
            <person name="Ferrari B.C."/>
        </authorList>
    </citation>
    <scope>NUCLEOTIDE SEQUENCE [LARGE SCALE GENOMIC DNA]</scope>
    <source>
        <strain evidence="3">RRmetagenome_bin12</strain>
    </source>
</reference>
<proteinExistence type="predicted"/>
<accession>A0A2W6A6H1</accession>
<organism evidence="3 4">
    <name type="scientific">Candidatus Aeolococcus gillhamiae</name>
    <dbReference type="NCBI Taxonomy" id="3127015"/>
    <lineage>
        <taxon>Bacteria</taxon>
        <taxon>Bacillati</taxon>
        <taxon>Candidatus Dormiibacterota</taxon>
        <taxon>Candidatus Dormibacteria</taxon>
        <taxon>Candidatus Aeolococcales</taxon>
        <taxon>Candidatus Aeolococcaceae</taxon>
        <taxon>Candidatus Aeolococcus</taxon>
    </lineage>
</organism>
<feature type="chain" id="PRO_5015979277" evidence="2">
    <location>
        <begin position="24"/>
        <end position="122"/>
    </location>
</feature>
<evidence type="ECO:0000313" key="4">
    <source>
        <dbReference type="Proteomes" id="UP000248724"/>
    </source>
</evidence>
<gene>
    <name evidence="3" type="ORF">DLM65_07170</name>
</gene>
<keyword evidence="1" id="KW-0812">Transmembrane</keyword>
<protein>
    <submittedName>
        <fullName evidence="3">Uncharacterized protein</fullName>
    </submittedName>
</protein>
<dbReference type="EMBL" id="QHBU01000130">
    <property type="protein sequence ID" value="PZR80948.1"/>
    <property type="molecule type" value="Genomic_DNA"/>
</dbReference>
<keyword evidence="2" id="KW-0732">Signal</keyword>